<dbReference type="PANTHER" id="PTHR38134">
    <property type="entry name" value="SLR1395 PROTEIN"/>
    <property type="match status" value="1"/>
</dbReference>
<proteinExistence type="predicted"/>
<keyword evidence="1" id="KW-0547">Nucleotide-binding</keyword>
<dbReference type="PANTHER" id="PTHR38134:SF2">
    <property type="entry name" value="GALACTOKINASE"/>
    <property type="match status" value="1"/>
</dbReference>
<dbReference type="InterPro" id="IPR053205">
    <property type="entry name" value="GHMP_kinase_L-arabinokinase"/>
</dbReference>
<dbReference type="AlphaFoldDB" id="A0AAW2MQI5"/>
<dbReference type="Gene3D" id="3.30.70.890">
    <property type="entry name" value="GHMP kinase, C-terminal domain"/>
    <property type="match status" value="1"/>
</dbReference>
<dbReference type="GO" id="GO:0005975">
    <property type="term" value="P:carbohydrate metabolic process"/>
    <property type="evidence" value="ECO:0007669"/>
    <property type="project" value="UniProtKB-ARBA"/>
</dbReference>
<dbReference type="InterPro" id="IPR020568">
    <property type="entry name" value="Ribosomal_Su5_D2-typ_SF"/>
</dbReference>
<name>A0AAW2MQI5_9LAMI</name>
<dbReference type="SUPFAM" id="SSF54211">
    <property type="entry name" value="Ribosomal protein S5 domain 2-like"/>
    <property type="match status" value="1"/>
</dbReference>
<accession>A0AAW2MQI5</accession>
<dbReference type="FunFam" id="3.30.230.10:FF:000037">
    <property type="entry name" value="L-arabinokinase"/>
    <property type="match status" value="1"/>
</dbReference>
<gene>
    <name evidence="5" type="ORF">Sangu_1518100</name>
</gene>
<keyword evidence="2" id="KW-0067">ATP-binding</keyword>
<dbReference type="SUPFAM" id="SSF53756">
    <property type="entry name" value="UDP-Glycosyltransferase/glycogen phosphorylase"/>
    <property type="match status" value="1"/>
</dbReference>
<dbReference type="GO" id="GO:0005524">
    <property type="term" value="F:ATP binding"/>
    <property type="evidence" value="ECO:0007669"/>
    <property type="project" value="UniProtKB-KW"/>
</dbReference>
<evidence type="ECO:0000256" key="1">
    <source>
        <dbReference type="ARBA" id="ARBA00022741"/>
    </source>
</evidence>
<dbReference type="Gene3D" id="3.30.230.10">
    <property type="match status" value="1"/>
</dbReference>
<dbReference type="Pfam" id="PF00288">
    <property type="entry name" value="GHMP_kinases_N"/>
    <property type="match status" value="1"/>
</dbReference>
<dbReference type="FunFam" id="3.40.50.2000:FF:000142">
    <property type="entry name" value="L-arabinokinase"/>
    <property type="match status" value="1"/>
</dbReference>
<dbReference type="InterPro" id="IPR006204">
    <property type="entry name" value="GHMP_kinase_N_dom"/>
</dbReference>
<dbReference type="InterPro" id="IPR036554">
    <property type="entry name" value="GHMP_kinase_C_sf"/>
</dbReference>
<reference evidence="5" key="2">
    <citation type="journal article" date="2024" name="Plant">
        <title>Genomic evolution and insights into agronomic trait innovations of Sesamum species.</title>
        <authorList>
            <person name="Miao H."/>
            <person name="Wang L."/>
            <person name="Qu L."/>
            <person name="Liu H."/>
            <person name="Sun Y."/>
            <person name="Le M."/>
            <person name="Wang Q."/>
            <person name="Wei S."/>
            <person name="Zheng Y."/>
            <person name="Lin W."/>
            <person name="Duan Y."/>
            <person name="Cao H."/>
            <person name="Xiong S."/>
            <person name="Wang X."/>
            <person name="Wei L."/>
            <person name="Li C."/>
            <person name="Ma Q."/>
            <person name="Ju M."/>
            <person name="Zhao R."/>
            <person name="Li G."/>
            <person name="Mu C."/>
            <person name="Tian Q."/>
            <person name="Mei H."/>
            <person name="Zhang T."/>
            <person name="Gao T."/>
            <person name="Zhang H."/>
        </authorList>
    </citation>
    <scope>NUCLEOTIDE SEQUENCE</scope>
    <source>
        <strain evidence="5">G01</strain>
    </source>
</reference>
<dbReference type="PRINTS" id="PR00959">
    <property type="entry name" value="MEVGALKINASE"/>
</dbReference>
<reference evidence="5" key="1">
    <citation type="submission" date="2020-06" db="EMBL/GenBank/DDBJ databases">
        <authorList>
            <person name="Li T."/>
            <person name="Hu X."/>
            <person name="Zhang T."/>
            <person name="Song X."/>
            <person name="Zhang H."/>
            <person name="Dai N."/>
            <person name="Sheng W."/>
            <person name="Hou X."/>
            <person name="Wei L."/>
        </authorList>
    </citation>
    <scope>NUCLEOTIDE SEQUENCE</scope>
    <source>
        <strain evidence="5">G01</strain>
        <tissue evidence="5">Leaf</tissue>
    </source>
</reference>
<dbReference type="EMBL" id="JACGWK010000009">
    <property type="protein sequence ID" value="KAL0333619.1"/>
    <property type="molecule type" value="Genomic_DNA"/>
</dbReference>
<dbReference type="Pfam" id="PF10509">
    <property type="entry name" value="GalKase_gal_bdg"/>
    <property type="match status" value="1"/>
</dbReference>
<dbReference type="SUPFAM" id="SSF55060">
    <property type="entry name" value="GHMP Kinase, C-terminal domain"/>
    <property type="match status" value="1"/>
</dbReference>
<sequence length="967" mass="106346">MEKKPLVFAYYVTGHGFGHATRVLEVVRNLILAGHEVHVVTGVPDYIFTTEIKSPKLFIRKVLLDCGAVQADALTVDRLASLEKYVQTAVVPRDSILATEVEWLKSINANLVASDAVPIACRAAADAGIRAVCVTNFSWDFIYAEYVMVAGRQSHSIIWQIAEDYSHCDFLIRLPGYCPMPAFSDVVDAPLVVRKLHKSRAEVRKELGIEEDAKVLIYNFGGQPAGWKLEKEYLPDGWICLVCGASDEHELPENFVKLPKDVYTPDLIAASDCMLGKIGYGTASEALAYKVPLIFVRRDYFNEEPFVRNMLEYCQCGVEIIRRDLLSGRWAPYIQHAITLKPCYEGGTNGGEVVAQILRDTALGKDPTPSKRIKKVEGCYCPWISASGSFWERYRCSSLVYTCTKTELSSRTPLPDENSIQNTASAIGTEDFEILHGDHHGLSDTIGFLKSLTDLHALSNNENSSKHQSRESLAAAAMINWEEEIVVARAPGRLDVMGGIADYSGSLVLQMPIREACHVAIQRCRPEKQKLWKHAQARQQNKGDGSTPVLQIVSFGSELSNRAPTFDMDLSDFLEDGKPISYEKARLYFAQDPSQKWAAYVAGTILVLMTELSVQFQDGISILVSSGVPEGKGVSSSAAIEVATMSAVAASHGLNIAPRDLALLCQKVENHVVGAPCGVMDQMASACGEENKLLVMLCQPAEVLGHVEIPSHIRFWGIDSGIRHSVGGADYGSVRIGTFMGRKMIKSIASKQLSSAPNHNSMKVEGVNNDETDEHGKELIQAEAALDYLCNLSPHRYESYVHRLPEFLPGNEFIENYDHHDDSITKIDKKCSYAVRAPTRHPIYENFRVKAFKALLSAAPSDDQLSALGELMYQCHYSYSACGLGSDGTDKLVELVQQKQHSKSTGGTLFGQESPVEVPVEQFVSSEKTSSEAANKFSRFSRSTKLPLASCPSCSRVLHPVLASSAT</sequence>
<dbReference type="InterPro" id="IPR014721">
    <property type="entry name" value="Ribsml_uS5_D2-typ_fold_subgr"/>
</dbReference>
<comment type="caution">
    <text evidence="5">The sequence shown here is derived from an EMBL/GenBank/DDBJ whole genome shotgun (WGS) entry which is preliminary data.</text>
</comment>
<evidence type="ECO:0000313" key="5">
    <source>
        <dbReference type="EMBL" id="KAL0333619.1"/>
    </source>
</evidence>
<feature type="domain" description="GHMP kinase N-terminal" evidence="3">
    <location>
        <begin position="600"/>
        <end position="688"/>
    </location>
</feature>
<evidence type="ECO:0000259" key="4">
    <source>
        <dbReference type="Pfam" id="PF10509"/>
    </source>
</evidence>
<dbReference type="FunFam" id="3.40.50.2000:FF:000114">
    <property type="entry name" value="GHMP kinase-like"/>
    <property type="match status" value="1"/>
</dbReference>
<feature type="domain" description="Galactokinase N-terminal" evidence="4">
    <location>
        <begin position="484"/>
        <end position="523"/>
    </location>
</feature>
<evidence type="ECO:0000256" key="2">
    <source>
        <dbReference type="ARBA" id="ARBA00022840"/>
    </source>
</evidence>
<organism evidence="5">
    <name type="scientific">Sesamum angustifolium</name>
    <dbReference type="NCBI Taxonomy" id="2727405"/>
    <lineage>
        <taxon>Eukaryota</taxon>
        <taxon>Viridiplantae</taxon>
        <taxon>Streptophyta</taxon>
        <taxon>Embryophyta</taxon>
        <taxon>Tracheophyta</taxon>
        <taxon>Spermatophyta</taxon>
        <taxon>Magnoliopsida</taxon>
        <taxon>eudicotyledons</taxon>
        <taxon>Gunneridae</taxon>
        <taxon>Pentapetalae</taxon>
        <taxon>asterids</taxon>
        <taxon>lamiids</taxon>
        <taxon>Lamiales</taxon>
        <taxon>Pedaliaceae</taxon>
        <taxon>Sesamum</taxon>
    </lineage>
</organism>
<protein>
    <submittedName>
        <fullName evidence="5">L-arabinokinase</fullName>
    </submittedName>
</protein>
<dbReference type="InterPro" id="IPR019539">
    <property type="entry name" value="GalKase_N"/>
</dbReference>
<evidence type="ECO:0000259" key="3">
    <source>
        <dbReference type="Pfam" id="PF00288"/>
    </source>
</evidence>
<dbReference type="Gene3D" id="3.40.50.2000">
    <property type="entry name" value="Glycogen Phosphorylase B"/>
    <property type="match status" value="1"/>
</dbReference>